<keyword evidence="1" id="KW-0479">Metal-binding</keyword>
<keyword evidence="7" id="KW-1185">Reference proteome</keyword>
<evidence type="ECO:0000313" key="7">
    <source>
        <dbReference type="Proteomes" id="UP001209878"/>
    </source>
</evidence>
<evidence type="ECO:0000313" key="5">
    <source>
        <dbReference type="EMBL" id="KAK2172259.1"/>
    </source>
</evidence>
<feature type="region of interest" description="Disordered" evidence="2">
    <location>
        <begin position="145"/>
        <end position="203"/>
    </location>
</feature>
<dbReference type="PROSITE" id="PS50158">
    <property type="entry name" value="ZF_CCHC"/>
    <property type="match status" value="1"/>
</dbReference>
<proteinExistence type="predicted"/>
<dbReference type="EMBL" id="JAODUO010000976">
    <property type="protein sequence ID" value="KAK2172259.1"/>
    <property type="molecule type" value="Genomic_DNA"/>
</dbReference>
<dbReference type="SUPFAM" id="SSF57756">
    <property type="entry name" value="Retrovirus zinc finger-like domains"/>
    <property type="match status" value="1"/>
</dbReference>
<dbReference type="AlphaFoldDB" id="A0AAD9KJC6"/>
<protein>
    <recommendedName>
        <fullName evidence="3">CCHC-type domain-containing protein</fullName>
    </recommendedName>
</protein>
<comment type="caution">
    <text evidence="5">The sequence shown here is derived from an EMBL/GenBank/DDBJ whole genome shotgun (WGS) entry which is preliminary data.</text>
</comment>
<sequence length="203" mass="22954">MAIKLIQDGNPENLEAALVWVARYSERKDAVSRLGLNVRVEEPMEVGSARPIISSPSDHPTQEVSALLKKVLNSQERISSKIAKMEAANSPRGFHRPDINYGQFGTEGARKSQLPRTLPVCYRCGVAGHIQRECPVLQRPRRFFNTTDARQPPEHLRAAQTEYRPSAKQPRSYRMSAVQSPHTSRHPGNFRPLQQRLRQEDPA</sequence>
<reference evidence="5" key="1">
    <citation type="journal article" date="2023" name="Mol. Biol. Evol.">
        <title>Third-Generation Sequencing Reveals the Adaptive Role of the Epigenome in Three Deep-Sea Polychaetes.</title>
        <authorList>
            <person name="Perez M."/>
            <person name="Aroh O."/>
            <person name="Sun Y."/>
            <person name="Lan Y."/>
            <person name="Juniper S.K."/>
            <person name="Young C.R."/>
            <person name="Angers B."/>
            <person name="Qian P.Y."/>
        </authorList>
    </citation>
    <scope>NUCLEOTIDE SEQUENCE</scope>
    <source>
        <strain evidence="5">R07B-5</strain>
        <tissue evidence="4">Vestimentum</tissue>
    </source>
</reference>
<dbReference type="Proteomes" id="UP001209878">
    <property type="component" value="Unassembled WGS sequence"/>
</dbReference>
<evidence type="ECO:0000256" key="1">
    <source>
        <dbReference type="PROSITE-ProRule" id="PRU00047"/>
    </source>
</evidence>
<dbReference type="InterPro" id="IPR001878">
    <property type="entry name" value="Znf_CCHC"/>
</dbReference>
<gene>
    <name evidence="4" type="ORF">NP493_1512g00012</name>
    <name evidence="6" type="ORF">NP493_6g06041</name>
    <name evidence="5" type="ORF">NP493_977g01014</name>
</gene>
<dbReference type="SMART" id="SM00343">
    <property type="entry name" value="ZnF_C2HC"/>
    <property type="match status" value="1"/>
</dbReference>
<accession>A0AAD9KJC6</accession>
<name>A0AAD9KJC6_RIDPI</name>
<organism evidence="5 7">
    <name type="scientific">Ridgeia piscesae</name>
    <name type="common">Tubeworm</name>
    <dbReference type="NCBI Taxonomy" id="27915"/>
    <lineage>
        <taxon>Eukaryota</taxon>
        <taxon>Metazoa</taxon>
        <taxon>Spiralia</taxon>
        <taxon>Lophotrochozoa</taxon>
        <taxon>Annelida</taxon>
        <taxon>Polychaeta</taxon>
        <taxon>Sedentaria</taxon>
        <taxon>Canalipalpata</taxon>
        <taxon>Sabellida</taxon>
        <taxon>Siboglinidae</taxon>
        <taxon>Ridgeia</taxon>
    </lineage>
</organism>
<keyword evidence="1" id="KW-0862">Zinc</keyword>
<dbReference type="EMBL" id="JAODUO010001509">
    <property type="protein sequence ID" value="KAK2162647.1"/>
    <property type="molecule type" value="Genomic_DNA"/>
</dbReference>
<evidence type="ECO:0000313" key="6">
    <source>
        <dbReference type="EMBL" id="KAK2193904.1"/>
    </source>
</evidence>
<evidence type="ECO:0000313" key="4">
    <source>
        <dbReference type="EMBL" id="KAK2162647.1"/>
    </source>
</evidence>
<dbReference type="EMBL" id="JAODUO010000005">
    <property type="protein sequence ID" value="KAK2193904.1"/>
    <property type="molecule type" value="Genomic_DNA"/>
</dbReference>
<dbReference type="GO" id="GO:0003676">
    <property type="term" value="F:nucleic acid binding"/>
    <property type="evidence" value="ECO:0007669"/>
    <property type="project" value="InterPro"/>
</dbReference>
<dbReference type="InterPro" id="IPR036875">
    <property type="entry name" value="Znf_CCHC_sf"/>
</dbReference>
<evidence type="ECO:0000256" key="2">
    <source>
        <dbReference type="SAM" id="MobiDB-lite"/>
    </source>
</evidence>
<dbReference type="GO" id="GO:0008270">
    <property type="term" value="F:zinc ion binding"/>
    <property type="evidence" value="ECO:0007669"/>
    <property type="project" value="UniProtKB-KW"/>
</dbReference>
<keyword evidence="1" id="KW-0863">Zinc-finger</keyword>
<evidence type="ECO:0000259" key="3">
    <source>
        <dbReference type="PROSITE" id="PS50158"/>
    </source>
</evidence>
<dbReference type="Gene3D" id="4.10.60.10">
    <property type="entry name" value="Zinc finger, CCHC-type"/>
    <property type="match status" value="1"/>
</dbReference>
<dbReference type="Pfam" id="PF00098">
    <property type="entry name" value="zf-CCHC"/>
    <property type="match status" value="1"/>
</dbReference>
<feature type="domain" description="CCHC-type" evidence="3">
    <location>
        <begin position="121"/>
        <end position="135"/>
    </location>
</feature>